<sequence length="416" mass="48321">MVQRLRSLVLWRPLPYVLALLCAVVIFGIHMLPNVDSMLNENNTRISHVFLRSQINYHKEIAPFARRPLTTLLIETAQSIFKFKAGHAFILVNFLFLGLSGALTYRLSLILKATKKQGIINMLVFFASFSVLFAFFPPVFTYDEPLQYCFLLTAIIAFVRRKWFAFVALFTLALVARETSILLWPALVLFFPGTENTPPRPLIERFKKNGLYLLLPIFLYGCYIVIFIYQQRLLHATHIEMASRYSCFLENIESVQNSVESVVSILITLGPFLYFTYFYQHRKDRLHWQNKFVSAFLLTLAINTPIVFLTAFARESRLFALPLLFIWPMFMQLFGKDIKPLFMKNAYVGFLKNWRTLLLFTCVTAANFAFCFIYYPYLGLGNNTYFAEYIFGTVLLLTIHFCSYRTLGTKEQTIVS</sequence>
<evidence type="ECO:0008006" key="4">
    <source>
        <dbReference type="Google" id="ProtNLM"/>
    </source>
</evidence>
<feature type="transmembrane region" description="Helical" evidence="1">
    <location>
        <begin position="261"/>
        <end position="280"/>
    </location>
</feature>
<dbReference type="Proteomes" id="UP000185728">
    <property type="component" value="Unassembled WGS sequence"/>
</dbReference>
<feature type="transmembrane region" description="Helical" evidence="1">
    <location>
        <begin position="356"/>
        <end position="377"/>
    </location>
</feature>
<feature type="transmembrane region" description="Helical" evidence="1">
    <location>
        <begin position="119"/>
        <end position="140"/>
    </location>
</feature>
<keyword evidence="1" id="KW-0472">Membrane</keyword>
<keyword evidence="3" id="KW-1185">Reference proteome</keyword>
<reference evidence="2 3" key="1">
    <citation type="submission" date="2017-01" db="EMBL/GenBank/DDBJ databases">
        <authorList>
            <person name="Varghese N."/>
            <person name="Submissions S."/>
        </authorList>
    </citation>
    <scope>NUCLEOTIDE SEQUENCE [LARGE SCALE GENOMIC DNA]</scope>
    <source>
        <strain evidence="2 3">DSM 2061</strain>
    </source>
</reference>
<feature type="transmembrane region" description="Helical" evidence="1">
    <location>
        <begin position="292"/>
        <end position="312"/>
    </location>
</feature>
<evidence type="ECO:0000313" key="3">
    <source>
        <dbReference type="Proteomes" id="UP000185728"/>
    </source>
</evidence>
<dbReference type="RefSeq" id="WP_139327647.1">
    <property type="nucleotide sequence ID" value="NZ_FTOB01000003.1"/>
</dbReference>
<feature type="transmembrane region" description="Helical" evidence="1">
    <location>
        <begin position="211"/>
        <end position="229"/>
    </location>
</feature>
<dbReference type="EMBL" id="FTOB01000003">
    <property type="protein sequence ID" value="SIS65761.1"/>
    <property type="molecule type" value="Genomic_DNA"/>
</dbReference>
<name>A0ABY1KU77_9FLAO</name>
<accession>A0ABY1KU77</accession>
<feature type="transmembrane region" description="Helical" evidence="1">
    <location>
        <begin position="318"/>
        <end position="335"/>
    </location>
</feature>
<keyword evidence="1" id="KW-1133">Transmembrane helix</keyword>
<comment type="caution">
    <text evidence="2">The sequence shown here is derived from an EMBL/GenBank/DDBJ whole genome shotgun (WGS) entry which is preliminary data.</text>
</comment>
<evidence type="ECO:0000313" key="2">
    <source>
        <dbReference type="EMBL" id="SIS65761.1"/>
    </source>
</evidence>
<feature type="transmembrane region" description="Helical" evidence="1">
    <location>
        <begin position="389"/>
        <end position="407"/>
    </location>
</feature>
<organism evidence="2 3">
    <name type="scientific">Zobellia uliginosa</name>
    <dbReference type="NCBI Taxonomy" id="143224"/>
    <lineage>
        <taxon>Bacteria</taxon>
        <taxon>Pseudomonadati</taxon>
        <taxon>Bacteroidota</taxon>
        <taxon>Flavobacteriia</taxon>
        <taxon>Flavobacteriales</taxon>
        <taxon>Flavobacteriaceae</taxon>
        <taxon>Zobellia</taxon>
    </lineage>
</organism>
<gene>
    <name evidence="2" type="ORF">SAMN05421766_103186</name>
</gene>
<proteinExistence type="predicted"/>
<evidence type="ECO:0000256" key="1">
    <source>
        <dbReference type="SAM" id="Phobius"/>
    </source>
</evidence>
<protein>
    <recommendedName>
        <fullName evidence="4">Mannosyltransferase related to Gpi18</fullName>
    </recommendedName>
</protein>
<feature type="transmembrane region" description="Helical" evidence="1">
    <location>
        <begin position="14"/>
        <end position="32"/>
    </location>
</feature>
<keyword evidence="1" id="KW-0812">Transmembrane</keyword>
<feature type="transmembrane region" description="Helical" evidence="1">
    <location>
        <begin position="88"/>
        <end position="107"/>
    </location>
</feature>